<accession>I0JTB9</accession>
<dbReference type="PATRIC" id="fig|866895.3.peg.4096"/>
<reference evidence="7 8" key="1">
    <citation type="journal article" date="2013" name="Environ. Microbiol.">
        <title>Chloride and organic osmolytes: a hybrid strategy to cope with elevated salinities by the moderately halophilic, chloride-dependent bacterium Halobacillus halophilus.</title>
        <authorList>
            <person name="Saum S.H."/>
            <person name="Pfeiffer F."/>
            <person name="Palm P."/>
            <person name="Rampp M."/>
            <person name="Schuster S.C."/>
            <person name="Muller V."/>
            <person name="Oesterhelt D."/>
        </authorList>
    </citation>
    <scope>NUCLEOTIDE SEQUENCE [LARGE SCALE GENOMIC DNA]</scope>
    <source>
        <strain evidence="8">ATCC 35676 / DSM 2266 / JCM 20832 / KCTC 3685 / LMG 17431 / NBRC 102448 / NCIMB 2269</strain>
    </source>
</reference>
<keyword evidence="3 6" id="KW-0812">Transmembrane</keyword>
<dbReference type="KEGG" id="hhd:HBHAL_5056"/>
<dbReference type="Proteomes" id="UP000007397">
    <property type="component" value="Chromosome"/>
</dbReference>
<gene>
    <name evidence="7" type="ordered locus">HBHAL_5056</name>
</gene>
<feature type="transmembrane region" description="Helical" evidence="6">
    <location>
        <begin position="132"/>
        <end position="150"/>
    </location>
</feature>
<evidence type="ECO:0000313" key="8">
    <source>
        <dbReference type="Proteomes" id="UP000007397"/>
    </source>
</evidence>
<keyword evidence="5 6" id="KW-0472">Membrane</keyword>
<dbReference type="PANTHER" id="PTHR33931">
    <property type="entry name" value="HOLIN-LIKE PROTEIN CIDA-RELATED"/>
    <property type="match status" value="1"/>
</dbReference>
<keyword evidence="2" id="KW-1003">Cell membrane</keyword>
<protein>
    <submittedName>
        <fullName evidence="7">Holin-like protein</fullName>
    </submittedName>
</protein>
<feature type="transmembrane region" description="Helical" evidence="6">
    <location>
        <begin position="46"/>
        <end position="63"/>
    </location>
</feature>
<evidence type="ECO:0000256" key="2">
    <source>
        <dbReference type="ARBA" id="ARBA00022475"/>
    </source>
</evidence>
<evidence type="ECO:0000256" key="6">
    <source>
        <dbReference type="SAM" id="Phobius"/>
    </source>
</evidence>
<dbReference type="HOGENOM" id="CLU_113736_3_2_9"/>
<feature type="transmembrane region" description="Helical" evidence="6">
    <location>
        <begin position="69"/>
        <end position="88"/>
    </location>
</feature>
<evidence type="ECO:0000313" key="7">
    <source>
        <dbReference type="EMBL" id="CCG47391.1"/>
    </source>
</evidence>
<name>I0JTB9_HALH3</name>
<dbReference type="Pfam" id="PF03788">
    <property type="entry name" value="LrgA"/>
    <property type="match status" value="1"/>
</dbReference>
<evidence type="ECO:0000256" key="5">
    <source>
        <dbReference type="ARBA" id="ARBA00023136"/>
    </source>
</evidence>
<dbReference type="PANTHER" id="PTHR33931:SF2">
    <property type="entry name" value="HOLIN-LIKE PROTEIN CIDA"/>
    <property type="match status" value="1"/>
</dbReference>
<dbReference type="eggNOG" id="COG1380">
    <property type="taxonomic scope" value="Bacteria"/>
</dbReference>
<comment type="subcellular location">
    <subcellularLocation>
        <location evidence="1">Cell membrane</location>
        <topology evidence="1">Multi-pass membrane protein</topology>
    </subcellularLocation>
</comment>
<feature type="transmembrane region" description="Helical" evidence="6">
    <location>
        <begin position="109"/>
        <end position="126"/>
    </location>
</feature>
<dbReference type="InterPro" id="IPR005538">
    <property type="entry name" value="LrgA/CidA"/>
</dbReference>
<evidence type="ECO:0000256" key="1">
    <source>
        <dbReference type="ARBA" id="ARBA00004651"/>
    </source>
</evidence>
<organism evidence="7 8">
    <name type="scientific">Halobacillus halophilus (strain ATCC 35676 / DSM 2266 / JCM 20832 / KCTC 3685 / LMG 17431 / NBRC 102448 / NCIMB 2269)</name>
    <name type="common">Sporosarcina halophila</name>
    <dbReference type="NCBI Taxonomy" id="866895"/>
    <lineage>
        <taxon>Bacteria</taxon>
        <taxon>Bacillati</taxon>
        <taxon>Bacillota</taxon>
        <taxon>Bacilli</taxon>
        <taxon>Bacillales</taxon>
        <taxon>Bacillaceae</taxon>
        <taxon>Halobacillus</taxon>
    </lineage>
</organism>
<dbReference type="GO" id="GO:0005886">
    <property type="term" value="C:plasma membrane"/>
    <property type="evidence" value="ECO:0007669"/>
    <property type="project" value="UniProtKB-SubCell"/>
</dbReference>
<dbReference type="STRING" id="866895.HBHAL_5056"/>
<keyword evidence="8" id="KW-1185">Reference proteome</keyword>
<evidence type="ECO:0000256" key="3">
    <source>
        <dbReference type="ARBA" id="ARBA00022692"/>
    </source>
</evidence>
<keyword evidence="4 6" id="KW-1133">Transmembrane helix</keyword>
<dbReference type="AlphaFoldDB" id="I0JTB9"/>
<dbReference type="EMBL" id="HE717023">
    <property type="protein sequence ID" value="CCG47391.1"/>
    <property type="molecule type" value="Genomic_DNA"/>
</dbReference>
<proteinExistence type="predicted"/>
<evidence type="ECO:0000256" key="4">
    <source>
        <dbReference type="ARBA" id="ARBA00022989"/>
    </source>
</evidence>
<sequence length="163" mass="18701">MNYVFHNLQRTLSLKIEWILSYSIFNLTKLQNFPWKEGFKLFKDKAIIIPIQIAMLYLIYLAGKGIQNLFNLFIPGSVIGLLILFTLLSLKLVPEWILQQGVSFMVRHLPFFFIPATVGIISYAYVFQGKGVLLIVIGLFSTALVMALAGRVTQWMVKRREEA</sequence>